<accession>A0A841R3T6</accession>
<feature type="compositionally biased region" description="Basic and acidic residues" evidence="12">
    <location>
        <begin position="473"/>
        <end position="488"/>
    </location>
</feature>
<dbReference type="RefSeq" id="WP_024048401.1">
    <property type="nucleotide sequence ID" value="NZ_CABWNB010000004.1"/>
</dbReference>
<dbReference type="InterPro" id="IPR000629">
    <property type="entry name" value="RNA-helicase_DEAD-box_CS"/>
</dbReference>
<keyword evidence="3 11" id="KW-0547">Nucleotide-binding</keyword>
<keyword evidence="5 11" id="KW-0347">Helicase</keyword>
<dbReference type="SUPFAM" id="SSF52540">
    <property type="entry name" value="P-loop containing nucleoside triphosphate hydrolases"/>
    <property type="match status" value="1"/>
</dbReference>
<dbReference type="Pfam" id="PF00271">
    <property type="entry name" value="Helicase_C"/>
    <property type="match status" value="1"/>
</dbReference>
<organism evidence="16 17">
    <name type="scientific">Negativicoccus succinicivorans</name>
    <dbReference type="NCBI Taxonomy" id="620903"/>
    <lineage>
        <taxon>Bacteria</taxon>
        <taxon>Bacillati</taxon>
        <taxon>Bacillota</taxon>
        <taxon>Negativicutes</taxon>
        <taxon>Veillonellales</taxon>
        <taxon>Veillonellaceae</taxon>
        <taxon>Negativicoccus</taxon>
    </lineage>
</organism>
<evidence type="ECO:0000256" key="6">
    <source>
        <dbReference type="ARBA" id="ARBA00022840"/>
    </source>
</evidence>
<comment type="similarity">
    <text evidence="7 11">Belongs to the DEAD box helicase family.</text>
</comment>
<dbReference type="InterPro" id="IPR014014">
    <property type="entry name" value="RNA_helicase_DEAD_Q_motif"/>
</dbReference>
<evidence type="ECO:0000256" key="9">
    <source>
        <dbReference type="ARBA" id="ARBA00067932"/>
    </source>
</evidence>
<dbReference type="SMART" id="SM00490">
    <property type="entry name" value="HELICc"/>
    <property type="match status" value="1"/>
</dbReference>
<dbReference type="EC" id="3.6.4.13" evidence="1"/>
<dbReference type="GO" id="GO:0016787">
    <property type="term" value="F:hydrolase activity"/>
    <property type="evidence" value="ECO:0007669"/>
    <property type="project" value="UniProtKB-KW"/>
</dbReference>
<dbReference type="PANTHER" id="PTHR47959">
    <property type="entry name" value="ATP-DEPENDENT RNA HELICASE RHLE-RELATED"/>
    <property type="match status" value="1"/>
</dbReference>
<feature type="domain" description="Helicase C-terminal" evidence="14">
    <location>
        <begin position="215"/>
        <end position="377"/>
    </location>
</feature>
<evidence type="ECO:0000256" key="11">
    <source>
        <dbReference type="RuleBase" id="RU000492"/>
    </source>
</evidence>
<dbReference type="PROSITE" id="PS00039">
    <property type="entry name" value="DEAD_ATP_HELICASE"/>
    <property type="match status" value="1"/>
</dbReference>
<keyword evidence="2" id="KW-0963">Cytoplasm</keyword>
<gene>
    <name evidence="16" type="ORF">HNR45_001122</name>
</gene>
<dbReference type="PROSITE" id="PS51192">
    <property type="entry name" value="HELICASE_ATP_BIND_1"/>
    <property type="match status" value="1"/>
</dbReference>
<dbReference type="PANTHER" id="PTHR47959:SF13">
    <property type="entry name" value="ATP-DEPENDENT RNA HELICASE RHLE"/>
    <property type="match status" value="1"/>
</dbReference>
<dbReference type="InterPro" id="IPR011545">
    <property type="entry name" value="DEAD/DEAH_box_helicase_dom"/>
</dbReference>
<evidence type="ECO:0000313" key="16">
    <source>
        <dbReference type="EMBL" id="MBB6478061.1"/>
    </source>
</evidence>
<feature type="region of interest" description="Disordered" evidence="12">
    <location>
        <begin position="431"/>
        <end position="511"/>
    </location>
</feature>
<evidence type="ECO:0000256" key="3">
    <source>
        <dbReference type="ARBA" id="ARBA00022741"/>
    </source>
</evidence>
<evidence type="ECO:0000256" key="1">
    <source>
        <dbReference type="ARBA" id="ARBA00012552"/>
    </source>
</evidence>
<sequence>MLEEFINLKISKPIITALNEMGFEEPTPIQREAIPIALSGRDMIGQAQTGTGKTAAFGIPMLERVPAKGEGPFALVLAPTRELAIQSAEEINRLAQHLPHWALPIYGGQDMGRQLRSLNKRPPIIVATPGRLMDHMQRGTISLDNIRLVVLDEADEMLNMGFIDDINKIVSATPEDRQTLLFSATMPNAIRELADKFLTEPEHVTMKMKEVTIDLIDQDYIEVAERQKFDVLCRLLDMQDPTLAIIFGRTKRRVDEVTEALKKRGYTAEGLHGDLSQAKRDKVMRQFRENTIDLLVATDVAARGLDISGVTHVYNYDMPQDPESYVHRVGRTGRAGQAGLATTFVVPREMEHLRAIEHLIRRRIARRAIPSLSQVIESNRKNALTNLVRTAEQDNLDGFHASAEELLRELDSVTLVAAAIKLLTEEPDTTPVNITAERPLARKKGNFAHRGPRSGQNQRSGGKRNFSRGKRRERSDRSDRNDRNDRGYKSTSRKGGKKKKFTSGFEPYFRD</sequence>
<dbReference type="GeneID" id="93486382"/>
<reference evidence="16 17" key="1">
    <citation type="submission" date="2020-08" db="EMBL/GenBank/DDBJ databases">
        <title>Genomic Encyclopedia of Type Strains, Phase IV (KMG-IV): sequencing the most valuable type-strain genomes for metagenomic binning, comparative biology and taxonomic classification.</title>
        <authorList>
            <person name="Goeker M."/>
        </authorList>
    </citation>
    <scope>NUCLEOTIDE SEQUENCE [LARGE SCALE GENOMIC DNA]</scope>
    <source>
        <strain evidence="16 17">DSM 21255</strain>
    </source>
</reference>
<dbReference type="PROSITE" id="PS51195">
    <property type="entry name" value="Q_MOTIF"/>
    <property type="match status" value="1"/>
</dbReference>
<dbReference type="InterPro" id="IPR001650">
    <property type="entry name" value="Helicase_C-like"/>
</dbReference>
<dbReference type="OrthoDB" id="9805696at2"/>
<dbReference type="InterPro" id="IPR050079">
    <property type="entry name" value="DEAD_box_RNA_helicase"/>
</dbReference>
<evidence type="ECO:0000256" key="7">
    <source>
        <dbReference type="ARBA" id="ARBA00038437"/>
    </source>
</evidence>
<dbReference type="GO" id="GO:0003724">
    <property type="term" value="F:RNA helicase activity"/>
    <property type="evidence" value="ECO:0007669"/>
    <property type="project" value="UniProtKB-EC"/>
</dbReference>
<evidence type="ECO:0000256" key="5">
    <source>
        <dbReference type="ARBA" id="ARBA00022806"/>
    </source>
</evidence>
<dbReference type="Gene3D" id="3.40.50.300">
    <property type="entry name" value="P-loop containing nucleotide triphosphate hydrolases"/>
    <property type="match status" value="2"/>
</dbReference>
<dbReference type="PROSITE" id="PS51194">
    <property type="entry name" value="HELICASE_CTER"/>
    <property type="match status" value="1"/>
</dbReference>
<dbReference type="GO" id="GO:0005829">
    <property type="term" value="C:cytosol"/>
    <property type="evidence" value="ECO:0007669"/>
    <property type="project" value="TreeGrafter"/>
</dbReference>
<evidence type="ECO:0000256" key="2">
    <source>
        <dbReference type="ARBA" id="ARBA00022490"/>
    </source>
</evidence>
<dbReference type="SMART" id="SM00487">
    <property type="entry name" value="DEXDc"/>
    <property type="match status" value="1"/>
</dbReference>
<feature type="compositionally biased region" description="Basic residues" evidence="12">
    <location>
        <begin position="441"/>
        <end position="452"/>
    </location>
</feature>
<dbReference type="InterPro" id="IPR014001">
    <property type="entry name" value="Helicase_ATP-bd"/>
</dbReference>
<feature type="domain" description="Helicase ATP-binding" evidence="13">
    <location>
        <begin position="34"/>
        <end position="204"/>
    </location>
</feature>
<dbReference type="Pfam" id="PF00270">
    <property type="entry name" value="DEAD"/>
    <property type="match status" value="1"/>
</dbReference>
<dbReference type="AlphaFoldDB" id="A0A841R3T6"/>
<evidence type="ECO:0000256" key="4">
    <source>
        <dbReference type="ARBA" id="ARBA00022801"/>
    </source>
</evidence>
<protein>
    <recommendedName>
        <fullName evidence="9">ATP-dependent RNA helicase CshA</fullName>
        <ecNumber evidence="1">3.6.4.13</ecNumber>
    </recommendedName>
</protein>
<comment type="catalytic activity">
    <reaction evidence="8">
        <text>ATP + H2O = ADP + phosphate + H(+)</text>
        <dbReference type="Rhea" id="RHEA:13065"/>
        <dbReference type="ChEBI" id="CHEBI:15377"/>
        <dbReference type="ChEBI" id="CHEBI:15378"/>
        <dbReference type="ChEBI" id="CHEBI:30616"/>
        <dbReference type="ChEBI" id="CHEBI:43474"/>
        <dbReference type="ChEBI" id="CHEBI:456216"/>
        <dbReference type="EC" id="3.6.4.13"/>
    </reaction>
</comment>
<keyword evidence="17" id="KW-1185">Reference proteome</keyword>
<dbReference type="GO" id="GO:0003723">
    <property type="term" value="F:RNA binding"/>
    <property type="evidence" value="ECO:0007669"/>
    <property type="project" value="UniProtKB-ARBA"/>
</dbReference>
<dbReference type="Proteomes" id="UP000591941">
    <property type="component" value="Unassembled WGS sequence"/>
</dbReference>
<evidence type="ECO:0000313" key="17">
    <source>
        <dbReference type="Proteomes" id="UP000591941"/>
    </source>
</evidence>
<feature type="short sequence motif" description="Q motif" evidence="10">
    <location>
        <begin position="3"/>
        <end position="31"/>
    </location>
</feature>
<evidence type="ECO:0000259" key="14">
    <source>
        <dbReference type="PROSITE" id="PS51194"/>
    </source>
</evidence>
<evidence type="ECO:0000256" key="10">
    <source>
        <dbReference type="PROSITE-ProRule" id="PRU00552"/>
    </source>
</evidence>
<dbReference type="EMBL" id="JACHHI010000005">
    <property type="protein sequence ID" value="MBB6478061.1"/>
    <property type="molecule type" value="Genomic_DNA"/>
</dbReference>
<evidence type="ECO:0000256" key="12">
    <source>
        <dbReference type="SAM" id="MobiDB-lite"/>
    </source>
</evidence>
<dbReference type="FunFam" id="3.40.50.300:FF:000108">
    <property type="entry name" value="ATP-dependent RNA helicase RhlE"/>
    <property type="match status" value="1"/>
</dbReference>
<dbReference type="CDD" id="cd00268">
    <property type="entry name" value="DEADc"/>
    <property type="match status" value="1"/>
</dbReference>
<proteinExistence type="inferred from homology"/>
<dbReference type="InterPro" id="IPR044742">
    <property type="entry name" value="DEAD/DEAH_RhlB"/>
</dbReference>
<feature type="compositionally biased region" description="Basic residues" evidence="12">
    <location>
        <begin position="461"/>
        <end position="472"/>
    </location>
</feature>
<comment type="caution">
    <text evidence="16">The sequence shown here is derived from an EMBL/GenBank/DDBJ whole genome shotgun (WGS) entry which is preliminary data.</text>
</comment>
<evidence type="ECO:0000256" key="8">
    <source>
        <dbReference type="ARBA" id="ARBA00047984"/>
    </source>
</evidence>
<feature type="domain" description="DEAD-box RNA helicase Q" evidence="15">
    <location>
        <begin position="3"/>
        <end position="31"/>
    </location>
</feature>
<dbReference type="GO" id="GO:0005524">
    <property type="term" value="F:ATP binding"/>
    <property type="evidence" value="ECO:0007669"/>
    <property type="project" value="UniProtKB-KW"/>
</dbReference>
<keyword evidence="6 11" id="KW-0067">ATP-binding</keyword>
<dbReference type="InterPro" id="IPR027417">
    <property type="entry name" value="P-loop_NTPase"/>
</dbReference>
<keyword evidence="4 11" id="KW-0378">Hydrolase</keyword>
<name>A0A841R3T6_9FIRM</name>
<dbReference type="CDD" id="cd18787">
    <property type="entry name" value="SF2_C_DEAD"/>
    <property type="match status" value="1"/>
</dbReference>
<evidence type="ECO:0000259" key="15">
    <source>
        <dbReference type="PROSITE" id="PS51195"/>
    </source>
</evidence>
<feature type="compositionally biased region" description="Basic residues" evidence="12">
    <location>
        <begin position="491"/>
        <end position="501"/>
    </location>
</feature>
<evidence type="ECO:0000259" key="13">
    <source>
        <dbReference type="PROSITE" id="PS51192"/>
    </source>
</evidence>